<feature type="transmembrane region" description="Helical" evidence="7">
    <location>
        <begin position="213"/>
        <end position="237"/>
    </location>
</feature>
<reference evidence="9" key="1">
    <citation type="journal article" date="2013" name="Genome Announc.">
        <title>Whole-Genome Sequencing of Lactobacillus shenzhenensis Strain LY-73T.</title>
        <authorList>
            <person name="Lin Z."/>
            <person name="Liu Z."/>
            <person name="Yang R."/>
            <person name="Zou Y."/>
            <person name="Wan D."/>
            <person name="Chen J."/>
            <person name="Guo M."/>
            <person name="Zhao J."/>
            <person name="Fang C."/>
            <person name="Yang R."/>
            <person name="Liu F."/>
        </authorList>
    </citation>
    <scope>NUCLEOTIDE SEQUENCE [LARGE SCALE GENOMIC DNA]</scope>
    <source>
        <strain evidence="9">LY-73</strain>
    </source>
</reference>
<evidence type="ECO:0000313" key="8">
    <source>
        <dbReference type="EMBL" id="ERL65869.1"/>
    </source>
</evidence>
<dbReference type="eggNOG" id="COG0531">
    <property type="taxonomic scope" value="Bacteria"/>
</dbReference>
<feature type="transmembrane region" description="Helical" evidence="7">
    <location>
        <begin position="426"/>
        <end position="449"/>
    </location>
</feature>
<feature type="transmembrane region" description="Helical" evidence="7">
    <location>
        <begin position="469"/>
        <end position="489"/>
    </location>
</feature>
<dbReference type="EMBL" id="KI271584">
    <property type="protein sequence ID" value="ERL65869.1"/>
    <property type="molecule type" value="Genomic_DNA"/>
</dbReference>
<feature type="transmembrane region" description="Helical" evidence="7">
    <location>
        <begin position="67"/>
        <end position="86"/>
    </location>
</feature>
<feature type="transmembrane region" description="Helical" evidence="7">
    <location>
        <begin position="397"/>
        <end position="414"/>
    </location>
</feature>
<feature type="transmembrane region" description="Helical" evidence="7">
    <location>
        <begin position="257"/>
        <end position="281"/>
    </location>
</feature>
<keyword evidence="3" id="KW-1003">Cell membrane</keyword>
<organism evidence="8 9">
    <name type="scientific">Schleiferilactobacillus shenzhenensis LY-73</name>
    <dbReference type="NCBI Taxonomy" id="1231336"/>
    <lineage>
        <taxon>Bacteria</taxon>
        <taxon>Bacillati</taxon>
        <taxon>Bacillota</taxon>
        <taxon>Bacilli</taxon>
        <taxon>Lactobacillales</taxon>
        <taxon>Lactobacillaceae</taxon>
        <taxon>Schleiferilactobacillus</taxon>
    </lineage>
</organism>
<feature type="transmembrane region" description="Helical" evidence="7">
    <location>
        <begin position="504"/>
        <end position="525"/>
    </location>
</feature>
<feature type="transmembrane region" description="Helical" evidence="7">
    <location>
        <begin position="92"/>
        <end position="113"/>
    </location>
</feature>
<keyword evidence="4 7" id="KW-0812">Transmembrane</keyword>
<dbReference type="Proteomes" id="UP000030647">
    <property type="component" value="Unassembled WGS sequence"/>
</dbReference>
<evidence type="ECO:0000256" key="7">
    <source>
        <dbReference type="SAM" id="Phobius"/>
    </source>
</evidence>
<dbReference type="PANTHER" id="PTHR42770">
    <property type="entry name" value="AMINO ACID TRANSPORTER-RELATED"/>
    <property type="match status" value="1"/>
</dbReference>
<dbReference type="Pfam" id="PF13520">
    <property type="entry name" value="AA_permease_2"/>
    <property type="match status" value="1"/>
</dbReference>
<accession>U4TNU3</accession>
<evidence type="ECO:0000313" key="9">
    <source>
        <dbReference type="Proteomes" id="UP000030647"/>
    </source>
</evidence>
<dbReference type="Gene3D" id="1.20.1740.10">
    <property type="entry name" value="Amino acid/polyamine transporter I"/>
    <property type="match status" value="1"/>
</dbReference>
<evidence type="ECO:0008006" key="10">
    <source>
        <dbReference type="Google" id="ProtNLM"/>
    </source>
</evidence>
<dbReference type="HOGENOM" id="CLU_020854_0_1_9"/>
<keyword evidence="5 7" id="KW-1133">Transmembrane helix</keyword>
<dbReference type="PANTHER" id="PTHR42770:SF15">
    <property type="entry name" value="GLUTAMATE_GAMMA-AMINOBUTYRATE ANTIPORTER-RELATED"/>
    <property type="match status" value="1"/>
</dbReference>
<comment type="subcellular location">
    <subcellularLocation>
        <location evidence="1">Cell membrane</location>
        <topology evidence="1">Multi-pass membrane protein</topology>
    </subcellularLocation>
</comment>
<feature type="transmembrane region" description="Helical" evidence="7">
    <location>
        <begin position="293"/>
        <end position="316"/>
    </location>
</feature>
<evidence type="ECO:0000256" key="1">
    <source>
        <dbReference type="ARBA" id="ARBA00004651"/>
    </source>
</evidence>
<name>U4TNU3_9LACO</name>
<evidence type="ECO:0000256" key="5">
    <source>
        <dbReference type="ARBA" id="ARBA00022989"/>
    </source>
</evidence>
<feature type="transmembrane region" description="Helical" evidence="7">
    <location>
        <begin position="346"/>
        <end position="367"/>
    </location>
</feature>
<dbReference type="AlphaFoldDB" id="U4TNU3"/>
<dbReference type="InterPro" id="IPR002293">
    <property type="entry name" value="AA/rel_permease1"/>
</dbReference>
<keyword evidence="2" id="KW-0813">Transport</keyword>
<protein>
    <recommendedName>
        <fullName evidence="10">YcaM</fullName>
    </recommendedName>
</protein>
<gene>
    <name evidence="8" type="ORF">L248_1945</name>
</gene>
<dbReference type="STRING" id="1231336.L248_1945"/>
<evidence type="ECO:0000256" key="2">
    <source>
        <dbReference type="ARBA" id="ARBA00022448"/>
    </source>
</evidence>
<keyword evidence="9" id="KW-1185">Reference proteome</keyword>
<evidence type="ECO:0000256" key="3">
    <source>
        <dbReference type="ARBA" id="ARBA00022475"/>
    </source>
</evidence>
<dbReference type="GO" id="GO:0005886">
    <property type="term" value="C:plasma membrane"/>
    <property type="evidence" value="ECO:0007669"/>
    <property type="project" value="UniProtKB-SubCell"/>
</dbReference>
<dbReference type="InterPro" id="IPR050367">
    <property type="entry name" value="APC_superfamily"/>
</dbReference>
<evidence type="ECO:0000256" key="4">
    <source>
        <dbReference type="ARBA" id="ARBA00022692"/>
    </source>
</evidence>
<feature type="transmembrane region" description="Helical" evidence="7">
    <location>
        <begin position="186"/>
        <end position="206"/>
    </location>
</feature>
<sequence length="535" mass="59683">MTPAFQPQSAEPGVTRANAKQYRVPLPHGLQNLSQICSHQSTHTYFRRKLIVQEEITPTPNQRYMSWPVLSLLVFITVIGFENIFYPFQNQGLSVVINWIILLFIYIIPYALISAQLGTTFTRADEGGGLATWMRRTLGDSWGYWTSWIYWAQTLPYLVDVSNAVIVSLSWMILGDNTLGKRMSNLTFGLLTFAVILLFIVLENLFSRSLEVMSLLGGAAMFLMAVLFVALTAAGLAKGMPSATHFSWAAFRPHFSMHYFATTGLLIFATSGAELGATYVAQLRNPKKEFPKAMWALAIMTGFLVIFGSLALGVWFNANHLPDDLKMNGAYYAFSMLGKAWGWGKTLMYMFAATQLLFMLAQLAVLIDASSRVLSADTAARYMPKWLLQKNRQGRPIHSYVFTAALCLFLLLLADTLPNINAIFNWLLNLNGIVSPYKTALVFVAFLALRAQADKFTSGYVFLKSKGAAYLVGGWCFVFTFICATLGFLPQEVVFGTNGWTHQLIMNIISVIVLFGFGFIMPVLARRDLKKDDAA</sequence>
<evidence type="ECO:0000256" key="6">
    <source>
        <dbReference type="ARBA" id="ARBA00023136"/>
    </source>
</evidence>
<keyword evidence="6 7" id="KW-0472">Membrane</keyword>
<dbReference type="PIRSF" id="PIRSF006060">
    <property type="entry name" value="AA_transporter"/>
    <property type="match status" value="1"/>
</dbReference>
<proteinExistence type="predicted"/>
<dbReference type="GO" id="GO:0022857">
    <property type="term" value="F:transmembrane transporter activity"/>
    <property type="evidence" value="ECO:0007669"/>
    <property type="project" value="InterPro"/>
</dbReference>